<dbReference type="InterPro" id="IPR036869">
    <property type="entry name" value="J_dom_sf"/>
</dbReference>
<name>A0A9W8B2L0_9FUNG</name>
<dbReference type="SUPFAM" id="SSF46565">
    <property type="entry name" value="Chaperone J-domain"/>
    <property type="match status" value="1"/>
</dbReference>
<evidence type="ECO:0000259" key="2">
    <source>
        <dbReference type="PROSITE" id="PS50076"/>
    </source>
</evidence>
<feature type="region of interest" description="Disordered" evidence="1">
    <location>
        <begin position="179"/>
        <end position="232"/>
    </location>
</feature>
<reference evidence="3" key="1">
    <citation type="submission" date="2022-07" db="EMBL/GenBank/DDBJ databases">
        <title>Phylogenomic reconstructions and comparative analyses of Kickxellomycotina fungi.</title>
        <authorList>
            <person name="Reynolds N.K."/>
            <person name="Stajich J.E."/>
            <person name="Barry K."/>
            <person name="Grigoriev I.V."/>
            <person name="Crous P."/>
            <person name="Smith M.E."/>
        </authorList>
    </citation>
    <scope>NUCLEOTIDE SEQUENCE</scope>
    <source>
        <strain evidence="3">RSA 567</strain>
    </source>
</reference>
<feature type="compositionally biased region" description="Basic and acidic residues" evidence="1">
    <location>
        <begin position="207"/>
        <end position="232"/>
    </location>
</feature>
<sequence length="232" mass="25501">MGSFSKWGKSTKAQGSLTATDTSATSATDPTSPPGQSKCVSEPKVQPLETEYYDLLQVDTQATAAQIKSQYYKLAMKYHPDKNPDESGQEMFKRISAAYQVLSDPTRRKRYDKSGAPRSATPSDSLMTFDEFIIKCLDDHLCNKVFDDIIGRNPCVQALKEELEKERDEAKAIAGADAIEKAGDEAKGDADSVSKPIPLKNPFKLKSAAERTAAKEKRDAEKAAKIAEKEKQ</sequence>
<gene>
    <name evidence="3" type="primary">CAJ1_5</name>
    <name evidence="3" type="ORF">H4R34_005936</name>
</gene>
<dbReference type="InterPro" id="IPR001623">
    <property type="entry name" value="DnaJ_domain"/>
</dbReference>
<evidence type="ECO:0000313" key="3">
    <source>
        <dbReference type="EMBL" id="KAJ1970834.1"/>
    </source>
</evidence>
<feature type="domain" description="J" evidence="2">
    <location>
        <begin position="51"/>
        <end position="115"/>
    </location>
</feature>
<proteinExistence type="predicted"/>
<feature type="compositionally biased region" description="Basic and acidic residues" evidence="1">
    <location>
        <begin position="179"/>
        <end position="192"/>
    </location>
</feature>
<feature type="compositionally biased region" description="Low complexity" evidence="1">
    <location>
        <begin position="18"/>
        <end position="30"/>
    </location>
</feature>
<dbReference type="PROSITE" id="PS50076">
    <property type="entry name" value="DNAJ_2"/>
    <property type="match status" value="1"/>
</dbReference>
<dbReference type="PROSITE" id="PS00636">
    <property type="entry name" value="DNAJ_1"/>
    <property type="match status" value="1"/>
</dbReference>
<dbReference type="EMBL" id="JANBQB010001608">
    <property type="protein sequence ID" value="KAJ1970834.1"/>
    <property type="molecule type" value="Genomic_DNA"/>
</dbReference>
<dbReference type="Pfam" id="PF00226">
    <property type="entry name" value="DnaJ"/>
    <property type="match status" value="1"/>
</dbReference>
<dbReference type="PRINTS" id="PR00625">
    <property type="entry name" value="JDOMAIN"/>
</dbReference>
<dbReference type="Gene3D" id="1.10.287.110">
    <property type="entry name" value="DnaJ domain"/>
    <property type="match status" value="1"/>
</dbReference>
<comment type="caution">
    <text evidence="3">The sequence shown here is derived from an EMBL/GenBank/DDBJ whole genome shotgun (WGS) entry which is preliminary data.</text>
</comment>
<evidence type="ECO:0000256" key="1">
    <source>
        <dbReference type="SAM" id="MobiDB-lite"/>
    </source>
</evidence>
<protein>
    <submittedName>
        <fullName evidence="3">DnaJ-like protein</fullName>
    </submittedName>
</protein>
<dbReference type="SMART" id="SM00271">
    <property type="entry name" value="DnaJ"/>
    <property type="match status" value="1"/>
</dbReference>
<dbReference type="InterPro" id="IPR018253">
    <property type="entry name" value="DnaJ_domain_CS"/>
</dbReference>
<dbReference type="CDD" id="cd06257">
    <property type="entry name" value="DnaJ"/>
    <property type="match status" value="1"/>
</dbReference>
<dbReference type="Proteomes" id="UP001151582">
    <property type="component" value="Unassembled WGS sequence"/>
</dbReference>
<dbReference type="AlphaFoldDB" id="A0A9W8B2L0"/>
<feature type="region of interest" description="Disordered" evidence="1">
    <location>
        <begin position="1"/>
        <end position="43"/>
    </location>
</feature>
<dbReference type="PANTHER" id="PTHR44924">
    <property type="entry name" value="DNAJ SUBFAMILY A MEMBER 2"/>
    <property type="match status" value="1"/>
</dbReference>
<keyword evidence="4" id="KW-1185">Reference proteome</keyword>
<organism evidence="3 4">
    <name type="scientific">Dimargaris verticillata</name>
    <dbReference type="NCBI Taxonomy" id="2761393"/>
    <lineage>
        <taxon>Eukaryota</taxon>
        <taxon>Fungi</taxon>
        <taxon>Fungi incertae sedis</taxon>
        <taxon>Zoopagomycota</taxon>
        <taxon>Kickxellomycotina</taxon>
        <taxon>Dimargaritomycetes</taxon>
        <taxon>Dimargaritales</taxon>
        <taxon>Dimargaritaceae</taxon>
        <taxon>Dimargaris</taxon>
    </lineage>
</organism>
<dbReference type="PANTHER" id="PTHR44924:SF1">
    <property type="entry name" value="DNAJ SUBFAMILY A MEMBER 2"/>
    <property type="match status" value="1"/>
</dbReference>
<dbReference type="OrthoDB" id="10250354at2759"/>
<feature type="non-terminal residue" evidence="3">
    <location>
        <position position="232"/>
    </location>
</feature>
<accession>A0A9W8B2L0</accession>
<evidence type="ECO:0000313" key="4">
    <source>
        <dbReference type="Proteomes" id="UP001151582"/>
    </source>
</evidence>